<feature type="compositionally biased region" description="Basic and acidic residues" evidence="8">
    <location>
        <begin position="77"/>
        <end position="109"/>
    </location>
</feature>
<evidence type="ECO:0000256" key="8">
    <source>
        <dbReference type="SAM" id="MobiDB-lite"/>
    </source>
</evidence>
<feature type="region of interest" description="Disordered" evidence="8">
    <location>
        <begin position="1540"/>
        <end position="1600"/>
    </location>
</feature>
<evidence type="ECO:0000256" key="3">
    <source>
        <dbReference type="ARBA" id="ARBA00022729"/>
    </source>
</evidence>
<feature type="compositionally biased region" description="Basic and acidic residues" evidence="8">
    <location>
        <begin position="184"/>
        <end position="200"/>
    </location>
</feature>
<dbReference type="OrthoDB" id="660555at2759"/>
<dbReference type="PANTHER" id="PTHR48053">
    <property type="entry name" value="LEUCINE RICH REPEAT FAMILY PROTEIN, EXPRESSED"/>
    <property type="match status" value="1"/>
</dbReference>
<keyword evidence="6" id="KW-0067">ATP-binding</keyword>
<dbReference type="eggNOG" id="ENOG502QPYS">
    <property type="taxonomic scope" value="Eukaryota"/>
</dbReference>
<evidence type="ECO:0000313" key="10">
    <source>
        <dbReference type="EMBL" id="CBN79259.1"/>
    </source>
</evidence>
<name>D8LC76_ECTSI</name>
<evidence type="ECO:0000256" key="5">
    <source>
        <dbReference type="ARBA" id="ARBA00022741"/>
    </source>
</evidence>
<evidence type="ECO:0000256" key="4">
    <source>
        <dbReference type="ARBA" id="ARBA00022737"/>
    </source>
</evidence>
<dbReference type="InterPro" id="IPR003591">
    <property type="entry name" value="Leu-rich_rpt_typical-subtyp"/>
</dbReference>
<dbReference type="InParanoid" id="D8LC76"/>
<gene>
    <name evidence="10" type="primary">CAMK</name>
    <name evidence="10" type="ORF">Esi_0010_0215</name>
</gene>
<keyword evidence="4" id="KW-0677">Repeat</keyword>
<comment type="subcellular location">
    <subcellularLocation>
        <location evidence="1">Membrane</location>
        <topology evidence="1">Single-pass membrane protein</topology>
    </subcellularLocation>
</comment>
<dbReference type="InterPro" id="IPR001611">
    <property type="entry name" value="Leu-rich_rpt"/>
</dbReference>
<feature type="compositionally biased region" description="Acidic residues" evidence="8">
    <location>
        <begin position="39"/>
        <end position="48"/>
    </location>
</feature>
<dbReference type="Pfam" id="PF13855">
    <property type="entry name" value="LRR_8"/>
    <property type="match status" value="2"/>
</dbReference>
<protein>
    <submittedName>
        <fullName evidence="10">Possible CAMK/ Leucine rich repeat protein</fullName>
    </submittedName>
</protein>
<sequence length="1600" mass="175439">METRNMDSTNTAAAAAAHLTVETQSFQRLSWLELAAEELEDEKEDDGYRDDYLGVGEGEGGEADLENRLLSSEGQGEPEKEDGKGEESQQGTKERTHGGRQENRSEGGEHGWTTDPMRGKAQGGGVGASRDPADEAKQETATTLGESAQRPAVDHKRSQSLTDEDFFSELSVPTGMAAAGQVLAERRECSGPRLDGENDHLTQTPAPALPPVDSTTQLSGDATTLPLETTRQAAGARAVAAFDPTGIGTQPAVRYQRRASYMPGQAMRPGRSAARASVQLALPPIVTEGEPAPANETSNADAVRTIHEAAESEVEEPDQPMGGQTWKEYHALHPDRQHSTADLVAYRRTRNRQLSVELFGEGDDTSSSSSKTTSDGEADVDEREERKDKDLDTPLWPQSDEGRSMMEKLTKVTVAVESPATKISRKYLKLFAPSNSAHDTYKVLAALHRRMNGTGWPRRGGWDSYLVRRSRAELDEGRVYGVRSKEGSVEYLILSSNNVCGRIPPIIARLESLKCINLSDNHISGTIPVELGLLLQLQTVQLQGNNLRDNISPLLGSLISLIRLSLGHNKLSGPLPDSLGNLLHLEYFSAENNHLSGGIPNSISRMTALKTFNVSNNELSGAIPANIGSLARLKKLELASNRLSGAIPASMGTLSALNWLRVENNQLTGPIPASFGDLKELLILDLSFNRLSGPLPAALGTLPNLTTVCLRGNSFEGPFQFPVKFQFWFLRSSGATGGSGMRSLNLGSNEVEEPFPDLQGMEQLQSLVLDQNRMYGGLTESLAETCPNLYRLSLQKNRLSGEIPHSLGMLTKLEHLDLSDNCFEGGLPPSMESMQLLKTFSASNNNLSGDLPSFLGKLTLLTCLALDGNQFSGTLPRELGKLTLLERLYLERNAVVGSIPAELSRCLALEELYLHDNKMWGKIPDSLRALRGLRYLYLYRNKITGTVPEWLGELSSLRGLVLGENRLRGHIPWQLGHLHKLQDLYLNDNNLDGSIPERMVMNCECLQRLYLGGNRLSGTVPRYLRHVRDLRELNIERNKLHGEIPIPLFLKASLGPNACGFKWAGNPRIVDSRHHFASVAGLRRAGGNQADRGTATPPSKDQHQQQHSTNSSFKPIPLTLRVPDLPGCEEKSRLRGSGYQVGAKGGFSQQLQGSEELDREIGIGVMEEDYLCEYGDDGTGASRLWANSEDFCYFLFKVVVGNALVLIDLVIAARLYLIGCKWGFFLVILWRVMSGMEGVLATHRLGYGRCWLPMAALGLALTWQARKCFHHSCESDLFQVLQQVEWRWHAMIQLSTQLAAALSWWDRGQVGYWYLLASVGMKALVVGVVSMQRLDDRRLTQDKERRSETPAAGLVPSVFRTRFLPWLRDSAWPRLILVGFHVAEVCERTIPLASLVAALGGWMFLAPLAMAPGMCARYVARRALVSRAKGDGVVSAVKSALKTSLALDSAFGAGTPVHVAAAISSTLETIVFQTVGSNAPRGYPDELHQLLLYWISVLFVFTWVIVVLEVTIPVGRERTLLLRPRVLARRLALLGSRWTSSRSRSNKPTMRTIHVQPSSSSLGLPHTPSGSSDGAGAIEDDQRTPGWRGGRRVASVVPVE</sequence>
<feature type="region of interest" description="Disordered" evidence="8">
    <location>
        <begin position="39"/>
        <end position="220"/>
    </location>
</feature>
<dbReference type="Proteomes" id="UP000002630">
    <property type="component" value="Linkage Group LG08"/>
</dbReference>
<dbReference type="GO" id="GO:0016020">
    <property type="term" value="C:membrane"/>
    <property type="evidence" value="ECO:0007669"/>
    <property type="project" value="UniProtKB-SubCell"/>
</dbReference>
<dbReference type="FunFam" id="3.80.10.10:FF:000095">
    <property type="entry name" value="LRR receptor-like serine/threonine-protein kinase GSO1"/>
    <property type="match status" value="2"/>
</dbReference>
<keyword evidence="9" id="KW-0812">Transmembrane</keyword>
<proteinExistence type="predicted"/>
<dbReference type="Gene3D" id="3.80.10.10">
    <property type="entry name" value="Ribonuclease Inhibitor"/>
    <property type="match status" value="2"/>
</dbReference>
<feature type="region of interest" description="Disordered" evidence="8">
    <location>
        <begin position="357"/>
        <end position="404"/>
    </location>
</feature>
<feature type="compositionally biased region" description="Basic and acidic residues" evidence="8">
    <location>
        <begin position="383"/>
        <end position="392"/>
    </location>
</feature>
<keyword evidence="7 9" id="KW-0472">Membrane</keyword>
<evidence type="ECO:0000256" key="7">
    <source>
        <dbReference type="ARBA" id="ARBA00023136"/>
    </source>
</evidence>
<evidence type="ECO:0000313" key="11">
    <source>
        <dbReference type="Proteomes" id="UP000002630"/>
    </source>
</evidence>
<feature type="region of interest" description="Disordered" evidence="8">
    <location>
        <begin position="1085"/>
        <end position="1115"/>
    </location>
</feature>
<evidence type="ECO:0000256" key="1">
    <source>
        <dbReference type="ARBA" id="ARBA00004167"/>
    </source>
</evidence>
<evidence type="ECO:0000256" key="2">
    <source>
        <dbReference type="ARBA" id="ARBA00022614"/>
    </source>
</evidence>
<evidence type="ECO:0000256" key="6">
    <source>
        <dbReference type="ARBA" id="ARBA00022840"/>
    </source>
</evidence>
<feature type="transmembrane region" description="Helical" evidence="9">
    <location>
        <begin position="1390"/>
        <end position="1410"/>
    </location>
</feature>
<feature type="compositionally biased region" description="Polar residues" evidence="8">
    <location>
        <begin position="1540"/>
        <end position="1572"/>
    </location>
</feature>
<dbReference type="SUPFAM" id="SSF52058">
    <property type="entry name" value="L domain-like"/>
    <property type="match status" value="2"/>
</dbReference>
<dbReference type="FunFam" id="3.80.10.10:FF:000041">
    <property type="entry name" value="LRR receptor-like serine/threonine-protein kinase ERECTA"/>
    <property type="match status" value="1"/>
</dbReference>
<keyword evidence="11" id="KW-1185">Reference proteome</keyword>
<dbReference type="EMBL" id="FN649733">
    <property type="protein sequence ID" value="CBN79259.1"/>
    <property type="molecule type" value="Genomic_DNA"/>
</dbReference>
<evidence type="ECO:0000256" key="9">
    <source>
        <dbReference type="SAM" id="Phobius"/>
    </source>
</evidence>
<feature type="compositionally biased region" description="Low complexity" evidence="8">
    <location>
        <begin position="365"/>
        <end position="375"/>
    </location>
</feature>
<keyword evidence="2" id="KW-0433">Leucine-rich repeat</keyword>
<dbReference type="InterPro" id="IPR051716">
    <property type="entry name" value="Plant_RL_S/T_kinase"/>
</dbReference>
<dbReference type="EMBL" id="FN647683">
    <property type="protein sequence ID" value="CBN79259.1"/>
    <property type="molecule type" value="Genomic_DNA"/>
</dbReference>
<dbReference type="Pfam" id="PF00560">
    <property type="entry name" value="LRR_1"/>
    <property type="match status" value="6"/>
</dbReference>
<keyword evidence="5" id="KW-0547">Nucleotide-binding</keyword>
<dbReference type="STRING" id="2880.D8LC76"/>
<dbReference type="InterPro" id="IPR032675">
    <property type="entry name" value="LRR_dom_sf"/>
</dbReference>
<dbReference type="GO" id="GO:0005524">
    <property type="term" value="F:ATP binding"/>
    <property type="evidence" value="ECO:0007669"/>
    <property type="project" value="UniProtKB-KW"/>
</dbReference>
<organism evidence="10 11">
    <name type="scientific">Ectocarpus siliculosus</name>
    <name type="common">Brown alga</name>
    <name type="synonym">Conferva siliculosa</name>
    <dbReference type="NCBI Taxonomy" id="2880"/>
    <lineage>
        <taxon>Eukaryota</taxon>
        <taxon>Sar</taxon>
        <taxon>Stramenopiles</taxon>
        <taxon>Ochrophyta</taxon>
        <taxon>PX clade</taxon>
        <taxon>Phaeophyceae</taxon>
        <taxon>Ectocarpales</taxon>
        <taxon>Ectocarpaceae</taxon>
        <taxon>Ectocarpus</taxon>
    </lineage>
</organism>
<keyword evidence="3" id="KW-0732">Signal</keyword>
<feature type="transmembrane region" description="Helical" evidence="9">
    <location>
        <begin position="1491"/>
        <end position="1515"/>
    </location>
</feature>
<feature type="transmembrane region" description="Helical" evidence="9">
    <location>
        <begin position="1311"/>
        <end position="1331"/>
    </location>
</feature>
<accession>D8LC76</accession>
<keyword evidence="9" id="KW-1133">Transmembrane helix</keyword>
<reference evidence="10 11" key="1">
    <citation type="journal article" date="2010" name="Nature">
        <title>The Ectocarpus genome and the independent evolution of multicellularity in brown algae.</title>
        <authorList>
            <person name="Cock J.M."/>
            <person name="Sterck L."/>
            <person name="Rouze P."/>
            <person name="Scornet D."/>
            <person name="Allen A.E."/>
            <person name="Amoutzias G."/>
            <person name="Anthouard V."/>
            <person name="Artiguenave F."/>
            <person name="Aury J.M."/>
            <person name="Badger J.H."/>
            <person name="Beszteri B."/>
            <person name="Billiau K."/>
            <person name="Bonnet E."/>
            <person name="Bothwell J.H."/>
            <person name="Bowler C."/>
            <person name="Boyen C."/>
            <person name="Brownlee C."/>
            <person name="Carrano C.J."/>
            <person name="Charrier B."/>
            <person name="Cho G.Y."/>
            <person name="Coelho S.M."/>
            <person name="Collen J."/>
            <person name="Corre E."/>
            <person name="Da Silva C."/>
            <person name="Delage L."/>
            <person name="Delaroque N."/>
            <person name="Dittami S.M."/>
            <person name="Doulbeau S."/>
            <person name="Elias M."/>
            <person name="Farnham G."/>
            <person name="Gachon C.M."/>
            <person name="Gschloessl B."/>
            <person name="Heesch S."/>
            <person name="Jabbari K."/>
            <person name="Jubin C."/>
            <person name="Kawai H."/>
            <person name="Kimura K."/>
            <person name="Kloareg B."/>
            <person name="Kupper F.C."/>
            <person name="Lang D."/>
            <person name="Le Bail A."/>
            <person name="Leblanc C."/>
            <person name="Lerouge P."/>
            <person name="Lohr M."/>
            <person name="Lopez P.J."/>
            <person name="Martens C."/>
            <person name="Maumus F."/>
            <person name="Michel G."/>
            <person name="Miranda-Saavedra D."/>
            <person name="Morales J."/>
            <person name="Moreau H."/>
            <person name="Motomura T."/>
            <person name="Nagasato C."/>
            <person name="Napoli C.A."/>
            <person name="Nelson D.R."/>
            <person name="Nyvall-Collen P."/>
            <person name="Peters A.F."/>
            <person name="Pommier C."/>
            <person name="Potin P."/>
            <person name="Poulain J."/>
            <person name="Quesneville H."/>
            <person name="Read B."/>
            <person name="Rensing S.A."/>
            <person name="Ritter A."/>
            <person name="Rousvoal S."/>
            <person name="Samanta M."/>
            <person name="Samson G."/>
            <person name="Schroeder D.C."/>
            <person name="Segurens B."/>
            <person name="Strittmatter M."/>
            <person name="Tonon T."/>
            <person name="Tregear J.W."/>
            <person name="Valentin K."/>
            <person name="von Dassow P."/>
            <person name="Yamagishi T."/>
            <person name="Van de Peer Y."/>
            <person name="Wincker P."/>
        </authorList>
    </citation>
    <scope>NUCLEOTIDE SEQUENCE [LARGE SCALE GENOMIC DNA]</scope>
    <source>
        <strain evidence="11">Ec32 / CCAP1310/4</strain>
    </source>
</reference>
<dbReference type="SMART" id="SM00369">
    <property type="entry name" value="LRR_TYP"/>
    <property type="match status" value="9"/>
</dbReference>
<dbReference type="PANTHER" id="PTHR48053:SF126">
    <property type="entry name" value="MDIS1-INTERACTING RECEPTOR LIKE KINASE 2-LIKE ISOFORM X1"/>
    <property type="match status" value="1"/>
</dbReference>